<protein>
    <recommendedName>
        <fullName evidence="6 7">Small ribosomal subunit protein bS20</fullName>
    </recommendedName>
</protein>
<dbReference type="GO" id="GO:0070181">
    <property type="term" value="F:small ribosomal subunit rRNA binding"/>
    <property type="evidence" value="ECO:0007669"/>
    <property type="project" value="TreeGrafter"/>
</dbReference>
<reference evidence="8 9" key="1">
    <citation type="journal article" date="2015" name="Nature">
        <title>rRNA introns, odd ribosomes, and small enigmatic genomes across a large radiation of phyla.</title>
        <authorList>
            <person name="Brown C.T."/>
            <person name="Hug L.A."/>
            <person name="Thomas B.C."/>
            <person name="Sharon I."/>
            <person name="Castelle C.J."/>
            <person name="Singh A."/>
            <person name="Wilkins M.J."/>
            <person name="Williams K.H."/>
            <person name="Banfield J.F."/>
        </authorList>
    </citation>
    <scope>NUCLEOTIDE SEQUENCE [LARGE SCALE GENOMIC DNA]</scope>
</reference>
<gene>
    <name evidence="7" type="primary">rpsT</name>
    <name evidence="8" type="ORF">UY57_C0015G0005</name>
</gene>
<evidence type="ECO:0000256" key="5">
    <source>
        <dbReference type="ARBA" id="ARBA00023274"/>
    </source>
</evidence>
<dbReference type="Proteomes" id="UP000034120">
    <property type="component" value="Unassembled WGS sequence"/>
</dbReference>
<dbReference type="SUPFAM" id="SSF46992">
    <property type="entry name" value="Ribosomal protein S20"/>
    <property type="match status" value="1"/>
</dbReference>
<dbReference type="Gene3D" id="1.20.58.110">
    <property type="entry name" value="Ribosomal protein S20"/>
    <property type="match status" value="1"/>
</dbReference>
<comment type="similarity">
    <text evidence="1 7">Belongs to the bacterial ribosomal protein bS20 family.</text>
</comment>
<evidence type="ECO:0000256" key="7">
    <source>
        <dbReference type="HAMAP-Rule" id="MF_00500"/>
    </source>
</evidence>
<evidence type="ECO:0000256" key="2">
    <source>
        <dbReference type="ARBA" id="ARBA00022730"/>
    </source>
</evidence>
<accession>A0A0G1WG13</accession>
<proteinExistence type="inferred from homology"/>
<evidence type="ECO:0000256" key="3">
    <source>
        <dbReference type="ARBA" id="ARBA00022884"/>
    </source>
</evidence>
<evidence type="ECO:0000256" key="6">
    <source>
        <dbReference type="ARBA" id="ARBA00035136"/>
    </source>
</evidence>
<sequence>MLLHDMAFYAILSPMAKTSSAKKAWRAALRRRVFNVRRKKSMKDAIKDISKILQEKGSKKAEEFLPTLHKAVDKAAKRGVIKENTAARMKSRIAKRIRVLAG</sequence>
<evidence type="ECO:0000313" key="9">
    <source>
        <dbReference type="Proteomes" id="UP000034120"/>
    </source>
</evidence>
<dbReference type="HAMAP" id="MF_00500">
    <property type="entry name" value="Ribosomal_bS20"/>
    <property type="match status" value="1"/>
</dbReference>
<dbReference type="GO" id="GO:0003735">
    <property type="term" value="F:structural constituent of ribosome"/>
    <property type="evidence" value="ECO:0007669"/>
    <property type="project" value="InterPro"/>
</dbReference>
<keyword evidence="4 7" id="KW-0689">Ribosomal protein</keyword>
<dbReference type="GO" id="GO:0015935">
    <property type="term" value="C:small ribosomal subunit"/>
    <property type="evidence" value="ECO:0007669"/>
    <property type="project" value="TreeGrafter"/>
</dbReference>
<keyword evidence="2 7" id="KW-0699">rRNA-binding</keyword>
<comment type="function">
    <text evidence="7">Binds directly to 16S ribosomal RNA.</text>
</comment>
<organism evidence="8 9">
    <name type="scientific">Candidatus Kaiserbacteria bacterium GW2011_GWB1_50_17</name>
    <dbReference type="NCBI Taxonomy" id="1618673"/>
    <lineage>
        <taxon>Bacteria</taxon>
        <taxon>Candidatus Kaiseribacteriota</taxon>
    </lineage>
</organism>
<comment type="caution">
    <text evidence="8">The sequence shown here is derived from an EMBL/GenBank/DDBJ whole genome shotgun (WGS) entry which is preliminary data.</text>
</comment>
<dbReference type="Pfam" id="PF01649">
    <property type="entry name" value="Ribosomal_S20p"/>
    <property type="match status" value="1"/>
</dbReference>
<name>A0A0G1WG13_9BACT</name>
<dbReference type="PANTHER" id="PTHR33398">
    <property type="entry name" value="30S RIBOSOMAL PROTEIN S20"/>
    <property type="match status" value="1"/>
</dbReference>
<evidence type="ECO:0000313" key="8">
    <source>
        <dbReference type="EMBL" id="KKW17570.1"/>
    </source>
</evidence>
<keyword evidence="5 7" id="KW-0687">Ribonucleoprotein</keyword>
<dbReference type="NCBIfam" id="TIGR00029">
    <property type="entry name" value="S20"/>
    <property type="match status" value="1"/>
</dbReference>
<dbReference type="PANTHER" id="PTHR33398:SF1">
    <property type="entry name" value="SMALL RIBOSOMAL SUBUNIT PROTEIN BS20C"/>
    <property type="match status" value="1"/>
</dbReference>
<dbReference type="InterPro" id="IPR002583">
    <property type="entry name" value="Ribosomal_bS20"/>
</dbReference>
<evidence type="ECO:0000256" key="1">
    <source>
        <dbReference type="ARBA" id="ARBA00007634"/>
    </source>
</evidence>
<dbReference type="EMBL" id="LCQM01000015">
    <property type="protein sequence ID" value="KKW17570.1"/>
    <property type="molecule type" value="Genomic_DNA"/>
</dbReference>
<dbReference type="AlphaFoldDB" id="A0A0G1WG13"/>
<keyword evidence="3 7" id="KW-0694">RNA-binding</keyword>
<dbReference type="InterPro" id="IPR036510">
    <property type="entry name" value="Ribosomal_bS20_sf"/>
</dbReference>
<evidence type="ECO:0000256" key="4">
    <source>
        <dbReference type="ARBA" id="ARBA00022980"/>
    </source>
</evidence>
<dbReference type="GO" id="GO:0006412">
    <property type="term" value="P:translation"/>
    <property type="evidence" value="ECO:0007669"/>
    <property type="project" value="UniProtKB-UniRule"/>
</dbReference>